<accession>A0A2S9GSX8</accession>
<dbReference type="AlphaFoldDB" id="A0A2S9GSX8"/>
<comment type="caution">
    <text evidence="2">The sequence shown here is derived from an EMBL/GenBank/DDBJ whole genome shotgun (WGS) entry which is preliminary data.</text>
</comment>
<dbReference type="RefSeq" id="WP_105534190.1">
    <property type="nucleotide sequence ID" value="NZ_PUGF01000035.1"/>
</dbReference>
<feature type="signal peptide" evidence="1">
    <location>
        <begin position="1"/>
        <end position="19"/>
    </location>
</feature>
<dbReference type="EMBL" id="PUGF01000035">
    <property type="protein sequence ID" value="PRC90798.1"/>
    <property type="molecule type" value="Genomic_DNA"/>
</dbReference>
<proteinExistence type="predicted"/>
<keyword evidence="1" id="KW-0732">Signal</keyword>
<keyword evidence="3" id="KW-1185">Reference proteome</keyword>
<sequence length="199" mass="22903">MIKIFHTLILFLLSMPAFSQFKDPCPTLPVQSGISMIYFRGPDFDICQAMDGDHQFFSIYLGSAPDFHQVINHFIGKAKVGNFDGNWYSKDTDDYFSQIAKETLIDISHSPEDLKIEHFVGRLEFEPPPPPKRAPFAHIWINDLNSADLKKAEFILERIEFKGSRELTCTSFLFSTCIYQNSFPELLKLEYLLHPITAM</sequence>
<dbReference type="Proteomes" id="UP000237839">
    <property type="component" value="Unassembled WGS sequence"/>
</dbReference>
<evidence type="ECO:0000313" key="3">
    <source>
        <dbReference type="Proteomes" id="UP000237839"/>
    </source>
</evidence>
<evidence type="ECO:0000256" key="1">
    <source>
        <dbReference type="SAM" id="SignalP"/>
    </source>
</evidence>
<organism evidence="2 3">
    <name type="scientific">Solimicrobium silvestre</name>
    <dbReference type="NCBI Taxonomy" id="2099400"/>
    <lineage>
        <taxon>Bacteria</taxon>
        <taxon>Pseudomonadati</taxon>
        <taxon>Pseudomonadota</taxon>
        <taxon>Betaproteobacteria</taxon>
        <taxon>Burkholderiales</taxon>
        <taxon>Oxalobacteraceae</taxon>
        <taxon>Solimicrobium</taxon>
    </lineage>
</organism>
<name>A0A2S9GSX8_9BURK</name>
<evidence type="ECO:0000313" key="2">
    <source>
        <dbReference type="EMBL" id="PRC90798.1"/>
    </source>
</evidence>
<reference evidence="2 3" key="1">
    <citation type="submission" date="2018-02" db="EMBL/GenBank/DDBJ databases">
        <title>Solimicrobium silvestre gen. nov., sp. nov., isolated from alpine forest soil.</title>
        <authorList>
            <person name="Margesin R."/>
            <person name="Albuquerque L."/>
            <person name="Zhang D.-C."/>
            <person name="Froufe H.J.C."/>
            <person name="Severino R."/>
            <person name="Roxo I."/>
            <person name="Egas C."/>
            <person name="Da Costa M.S."/>
        </authorList>
    </citation>
    <scope>NUCLEOTIDE SEQUENCE [LARGE SCALE GENOMIC DNA]</scope>
    <source>
        <strain evidence="2 3">S20-91</strain>
    </source>
</reference>
<protein>
    <submittedName>
        <fullName evidence="2">Uncharacterized protein</fullName>
    </submittedName>
</protein>
<feature type="chain" id="PRO_5015749090" evidence="1">
    <location>
        <begin position="20"/>
        <end position="199"/>
    </location>
</feature>
<gene>
    <name evidence="2" type="ORF">S2091_4461</name>
</gene>